<dbReference type="PANTHER" id="PTHR43433">
    <property type="entry name" value="HYDROLASE, ALPHA/BETA FOLD FAMILY PROTEIN"/>
    <property type="match status" value="1"/>
</dbReference>
<dbReference type="InterPro" id="IPR000073">
    <property type="entry name" value="AB_hydrolase_1"/>
</dbReference>
<dbReference type="InterPro" id="IPR029058">
    <property type="entry name" value="AB_hydrolase_fold"/>
</dbReference>
<organism evidence="2 3">
    <name type="scientific">Ramlibacter agri</name>
    <dbReference type="NCBI Taxonomy" id="2728837"/>
    <lineage>
        <taxon>Bacteria</taxon>
        <taxon>Pseudomonadati</taxon>
        <taxon>Pseudomonadota</taxon>
        <taxon>Betaproteobacteria</taxon>
        <taxon>Burkholderiales</taxon>
        <taxon>Comamonadaceae</taxon>
        <taxon>Ramlibacter</taxon>
    </lineage>
</organism>
<dbReference type="Proteomes" id="UP000541185">
    <property type="component" value="Unassembled WGS sequence"/>
</dbReference>
<dbReference type="GO" id="GO:0016787">
    <property type="term" value="F:hydrolase activity"/>
    <property type="evidence" value="ECO:0007669"/>
    <property type="project" value="UniProtKB-KW"/>
</dbReference>
<proteinExistence type="predicted"/>
<gene>
    <name evidence="2" type="ORF">HHL11_27420</name>
</gene>
<dbReference type="AlphaFoldDB" id="A0A848HDG1"/>
<protein>
    <submittedName>
        <fullName evidence="2">Alpha/beta fold hydrolase</fullName>
    </submittedName>
</protein>
<evidence type="ECO:0000259" key="1">
    <source>
        <dbReference type="Pfam" id="PF00561"/>
    </source>
</evidence>
<dbReference type="Pfam" id="PF00561">
    <property type="entry name" value="Abhydrolase_1"/>
    <property type="match status" value="1"/>
</dbReference>
<evidence type="ECO:0000313" key="3">
    <source>
        <dbReference type="Proteomes" id="UP000541185"/>
    </source>
</evidence>
<accession>A0A848HDG1</accession>
<dbReference type="EMBL" id="JABBFX010000003">
    <property type="protein sequence ID" value="NML47510.1"/>
    <property type="molecule type" value="Genomic_DNA"/>
</dbReference>
<dbReference type="Gene3D" id="3.40.50.1820">
    <property type="entry name" value="alpha/beta hydrolase"/>
    <property type="match status" value="1"/>
</dbReference>
<feature type="domain" description="AB hydrolase-1" evidence="1">
    <location>
        <begin position="23"/>
        <end position="245"/>
    </location>
</feature>
<dbReference type="RefSeq" id="WP_169421782.1">
    <property type="nucleotide sequence ID" value="NZ_JABBFX010000003.1"/>
</dbReference>
<sequence>MPQTIVDGARFHYRLEGDPAHVPIVLVHPIGADQGLWDAVVPLLTPWACVLRYDLRGHGGSETTSGEYSLQLMSSDLLALTSRVGFERFSAVGVSLGALAVLDAAACAPHRVSGMALCSAATRIAPPPGGWDGRAHAVRAKGMEPLGQPMVERMFSAGFRASRHPAIETTRSTLLRTDPEGYASACAVLRDADVAAMLPAISQPALIVSGEQDALTPPSAGKGMASAMPNARHAVLPGGHFPPLECPNELAGLLREAFADA</sequence>
<comment type="caution">
    <text evidence="2">The sequence shown here is derived from an EMBL/GenBank/DDBJ whole genome shotgun (WGS) entry which is preliminary data.</text>
</comment>
<evidence type="ECO:0000313" key="2">
    <source>
        <dbReference type="EMBL" id="NML47510.1"/>
    </source>
</evidence>
<keyword evidence="2" id="KW-0378">Hydrolase</keyword>
<dbReference type="SUPFAM" id="SSF53474">
    <property type="entry name" value="alpha/beta-Hydrolases"/>
    <property type="match status" value="1"/>
</dbReference>
<name>A0A848HDG1_9BURK</name>
<dbReference type="PANTHER" id="PTHR43433:SF1">
    <property type="entry name" value="BLL5160 PROTEIN"/>
    <property type="match status" value="1"/>
</dbReference>
<keyword evidence="3" id="KW-1185">Reference proteome</keyword>
<dbReference type="InterPro" id="IPR050471">
    <property type="entry name" value="AB_hydrolase"/>
</dbReference>
<reference evidence="2 3" key="1">
    <citation type="submission" date="2020-04" db="EMBL/GenBank/DDBJ databases">
        <title>Ramlibacter sp. G-1-2-2 isolated from soil.</title>
        <authorList>
            <person name="Dahal R.H."/>
        </authorList>
    </citation>
    <scope>NUCLEOTIDE SEQUENCE [LARGE SCALE GENOMIC DNA]</scope>
    <source>
        <strain evidence="2 3">G-1-2-2</strain>
    </source>
</reference>